<dbReference type="InterPro" id="IPR021428">
    <property type="entry name" value="DUF3078"/>
</dbReference>
<dbReference type="EMBL" id="JBHSGW010000003">
    <property type="protein sequence ID" value="MFC4739352.1"/>
    <property type="molecule type" value="Genomic_DNA"/>
</dbReference>
<proteinExistence type="predicted"/>
<sequence>MFKKSILIIISLFLFQNSFSQIIRTKLPDTISHWKSKNKVGFDISQISFVNWNAGGNNSISGLLKGNFKRDYSSDKFNWNNELIMRYGINKQEGQELRKTDDQFQLNSTFSHRNDTLSRWYFAGKFNFNTQFANGYAYPNTDLAISKPFAPAYIFLGLGAEYVVKEAYFKLYLSPLTQKTTLVLSQRLANEGAFGVDEAIYDENGNIISLGRKSRTELGVLVTSEWEKEIYKNMTLDHRISLYSDYIHNFGNIDVNWQIQVEMTINEYVKASLGTQLIYDDDIKTKEEQDGMQITKGPKIQLKQIMGIGIVYEFKKKTITTG</sequence>
<evidence type="ECO:0000313" key="1">
    <source>
        <dbReference type="EMBL" id="MFC4739352.1"/>
    </source>
</evidence>
<comment type="caution">
    <text evidence="1">The sequence shown here is derived from an EMBL/GenBank/DDBJ whole genome shotgun (WGS) entry which is preliminary data.</text>
</comment>
<keyword evidence="2" id="KW-1185">Reference proteome</keyword>
<accession>A0ABV9P1E2</accession>
<dbReference type="Proteomes" id="UP001595885">
    <property type="component" value="Unassembled WGS sequence"/>
</dbReference>
<dbReference type="Pfam" id="PF11276">
    <property type="entry name" value="DUF3078"/>
    <property type="match status" value="1"/>
</dbReference>
<reference evidence="2" key="1">
    <citation type="journal article" date="2019" name="Int. J. Syst. Evol. Microbiol.">
        <title>The Global Catalogue of Microorganisms (GCM) 10K type strain sequencing project: providing services to taxonomists for standard genome sequencing and annotation.</title>
        <authorList>
            <consortium name="The Broad Institute Genomics Platform"/>
            <consortium name="The Broad Institute Genome Sequencing Center for Infectious Disease"/>
            <person name="Wu L."/>
            <person name="Ma J."/>
        </authorList>
    </citation>
    <scope>NUCLEOTIDE SEQUENCE [LARGE SCALE GENOMIC DNA]</scope>
    <source>
        <strain evidence="2">CCUG 50349</strain>
    </source>
</reference>
<protein>
    <submittedName>
        <fullName evidence="1">DUF3078 domain-containing protein</fullName>
    </submittedName>
</protein>
<name>A0ABV9P1E2_9FLAO</name>
<organism evidence="1 2">
    <name type="scientific">Flavobacterium ponti</name>
    <dbReference type="NCBI Taxonomy" id="665133"/>
    <lineage>
        <taxon>Bacteria</taxon>
        <taxon>Pseudomonadati</taxon>
        <taxon>Bacteroidota</taxon>
        <taxon>Flavobacteriia</taxon>
        <taxon>Flavobacteriales</taxon>
        <taxon>Flavobacteriaceae</taxon>
        <taxon>Flavobacterium</taxon>
    </lineage>
</organism>
<gene>
    <name evidence="1" type="ORF">ACFO3U_05040</name>
</gene>
<dbReference type="RefSeq" id="WP_379738676.1">
    <property type="nucleotide sequence ID" value="NZ_JBHSGW010000003.1"/>
</dbReference>
<evidence type="ECO:0000313" key="2">
    <source>
        <dbReference type="Proteomes" id="UP001595885"/>
    </source>
</evidence>